<evidence type="ECO:0000313" key="7">
    <source>
        <dbReference type="EMBL" id="KKO18662.1"/>
    </source>
</evidence>
<feature type="domain" description="Radical SAM core" evidence="6">
    <location>
        <begin position="31"/>
        <end position="250"/>
    </location>
</feature>
<evidence type="ECO:0000256" key="4">
    <source>
        <dbReference type="ARBA" id="ARBA00023004"/>
    </source>
</evidence>
<dbReference type="GO" id="GO:0003824">
    <property type="term" value="F:catalytic activity"/>
    <property type="evidence" value="ECO:0007669"/>
    <property type="project" value="InterPro"/>
</dbReference>
<comment type="cofactor">
    <cofactor evidence="1">
        <name>[4Fe-4S] cluster</name>
        <dbReference type="ChEBI" id="CHEBI:49883"/>
    </cofactor>
</comment>
<gene>
    <name evidence="7" type="primary">moaA_2</name>
    <name evidence="7" type="ORF">BROFUL_02613</name>
</gene>
<dbReference type="Pfam" id="PF13186">
    <property type="entry name" value="SPASM"/>
    <property type="match status" value="1"/>
</dbReference>
<dbReference type="PANTHER" id="PTHR11228">
    <property type="entry name" value="RADICAL SAM DOMAIN PROTEIN"/>
    <property type="match status" value="1"/>
</dbReference>
<keyword evidence="2" id="KW-0949">S-adenosyl-L-methionine</keyword>
<evidence type="ECO:0000256" key="5">
    <source>
        <dbReference type="ARBA" id="ARBA00023014"/>
    </source>
</evidence>
<evidence type="ECO:0000256" key="3">
    <source>
        <dbReference type="ARBA" id="ARBA00022723"/>
    </source>
</evidence>
<reference evidence="7 8" key="1">
    <citation type="journal article" date="2013" name="BMC Microbiol.">
        <title>Identification of the type II cytochrome c maturation pathway in anammox bacteria by comparative genomics.</title>
        <authorList>
            <person name="Ferousi C."/>
            <person name="Speth D.R."/>
            <person name="Reimann J."/>
            <person name="Op den Camp H.J."/>
            <person name="Allen J.W."/>
            <person name="Keltjens J.T."/>
            <person name="Jetten M.S."/>
        </authorList>
    </citation>
    <scope>NUCLEOTIDE SEQUENCE [LARGE SCALE GENOMIC DNA]</scope>
    <source>
        <strain evidence="7">RU1</strain>
    </source>
</reference>
<keyword evidence="3" id="KW-0479">Metal-binding</keyword>
<dbReference type="InterPro" id="IPR007197">
    <property type="entry name" value="rSAM"/>
</dbReference>
<evidence type="ECO:0000313" key="8">
    <source>
        <dbReference type="Proteomes" id="UP000034954"/>
    </source>
</evidence>
<sequence>MKECAPEMDKYRIDSHKLIYHVQRVHDWLEGKNVYPIYAEISPSGTCNHRCTYCALDFMEYQPRFLEKDLLKERLSEMALLGLKSVMYAGEGEPLLHKDMGEIIRHTRNAGIDVALTTNGVCFKKDLIGRTLENITWIKVSINGGTKETYAKIHQTKPDHFDQIIENMSYAATLRHDKGYRCALGMQLILLPENWNEAELLARLAKEIGMDYLVIKPYSQHPLSRTMKYKDIKYRDYLHLADTLRTFNDRNFSVIFRSNTMKKWDEGQRNYRQCLALPFWSYIDAGGTVWGCSAYLSDEHFAYGNLYKNTFQEIWEGKKRLTSLRWTSEKLDISQCRMNCRMDEINRYLWQLRHPPEHVNFI</sequence>
<dbReference type="CDD" id="cd01335">
    <property type="entry name" value="Radical_SAM"/>
    <property type="match status" value="1"/>
</dbReference>
<dbReference type="Proteomes" id="UP000034954">
    <property type="component" value="Unassembled WGS sequence"/>
</dbReference>
<dbReference type="SFLD" id="SFLDG01067">
    <property type="entry name" value="SPASM/twitch_domain_containing"/>
    <property type="match status" value="1"/>
</dbReference>
<dbReference type="CDD" id="cd21109">
    <property type="entry name" value="SPASM"/>
    <property type="match status" value="1"/>
</dbReference>
<dbReference type="AlphaFoldDB" id="A0A0M2US46"/>
<dbReference type="Pfam" id="PF04055">
    <property type="entry name" value="Radical_SAM"/>
    <property type="match status" value="1"/>
</dbReference>
<dbReference type="InterPro" id="IPR058240">
    <property type="entry name" value="rSAM_sf"/>
</dbReference>
<evidence type="ECO:0000256" key="2">
    <source>
        <dbReference type="ARBA" id="ARBA00022691"/>
    </source>
</evidence>
<dbReference type="PROSITE" id="PS51918">
    <property type="entry name" value="RADICAL_SAM"/>
    <property type="match status" value="1"/>
</dbReference>
<dbReference type="GO" id="GO:0046872">
    <property type="term" value="F:metal ion binding"/>
    <property type="evidence" value="ECO:0007669"/>
    <property type="project" value="UniProtKB-KW"/>
</dbReference>
<protein>
    <submittedName>
        <fullName evidence="7">Molybdenum cofactor biosynthesis protein A</fullName>
    </submittedName>
</protein>
<dbReference type="InterPro" id="IPR023885">
    <property type="entry name" value="4Fe4S-binding_SPASM_dom"/>
</dbReference>
<dbReference type="PANTHER" id="PTHR11228:SF7">
    <property type="entry name" value="PQQA PEPTIDE CYCLASE"/>
    <property type="match status" value="1"/>
</dbReference>
<proteinExistence type="predicted"/>
<comment type="caution">
    <text evidence="7">The sequence shown here is derived from an EMBL/GenBank/DDBJ whole genome shotgun (WGS) entry which is preliminary data.</text>
</comment>
<dbReference type="InterPro" id="IPR013785">
    <property type="entry name" value="Aldolase_TIM"/>
</dbReference>
<evidence type="ECO:0000259" key="6">
    <source>
        <dbReference type="PROSITE" id="PS51918"/>
    </source>
</evidence>
<accession>A0A0M2US46</accession>
<keyword evidence="4" id="KW-0408">Iron</keyword>
<dbReference type="SUPFAM" id="SSF102114">
    <property type="entry name" value="Radical SAM enzymes"/>
    <property type="match status" value="1"/>
</dbReference>
<dbReference type="InterPro" id="IPR006638">
    <property type="entry name" value="Elp3/MiaA/NifB-like_rSAM"/>
</dbReference>
<dbReference type="InterPro" id="IPR050377">
    <property type="entry name" value="Radical_SAM_PqqE_MftC-like"/>
</dbReference>
<organism evidence="7 8">
    <name type="scientific">Candidatus Brocadia fulgida</name>
    <dbReference type="NCBI Taxonomy" id="380242"/>
    <lineage>
        <taxon>Bacteria</taxon>
        <taxon>Pseudomonadati</taxon>
        <taxon>Planctomycetota</taxon>
        <taxon>Candidatus Brocadiia</taxon>
        <taxon>Candidatus Brocadiales</taxon>
        <taxon>Candidatus Brocadiaceae</taxon>
        <taxon>Candidatus Brocadia</taxon>
    </lineage>
</organism>
<dbReference type="SFLD" id="SFLDS00029">
    <property type="entry name" value="Radical_SAM"/>
    <property type="match status" value="1"/>
</dbReference>
<dbReference type="SMART" id="SM00729">
    <property type="entry name" value="Elp3"/>
    <property type="match status" value="1"/>
</dbReference>
<keyword evidence="8" id="KW-1185">Reference proteome</keyword>
<name>A0A0M2US46_9BACT</name>
<dbReference type="EMBL" id="LAQJ01000240">
    <property type="protein sequence ID" value="KKO18662.1"/>
    <property type="molecule type" value="Genomic_DNA"/>
</dbReference>
<dbReference type="GO" id="GO:0051536">
    <property type="term" value="F:iron-sulfur cluster binding"/>
    <property type="evidence" value="ECO:0007669"/>
    <property type="project" value="UniProtKB-KW"/>
</dbReference>
<evidence type="ECO:0000256" key="1">
    <source>
        <dbReference type="ARBA" id="ARBA00001966"/>
    </source>
</evidence>
<keyword evidence="5" id="KW-0411">Iron-sulfur</keyword>
<dbReference type="PATRIC" id="fig|380242.3.peg.3240"/>
<dbReference type="Gene3D" id="3.20.20.70">
    <property type="entry name" value="Aldolase class I"/>
    <property type="match status" value="1"/>
</dbReference>